<accession>A0A162UAT3</accession>
<evidence type="ECO:0000313" key="1">
    <source>
        <dbReference type="EMBL" id="OAD73713.1"/>
    </source>
</evidence>
<protein>
    <submittedName>
        <fullName evidence="1">Uncharacterized protein</fullName>
    </submittedName>
</protein>
<dbReference type="Proteomes" id="UP000077315">
    <property type="component" value="Unassembled WGS sequence"/>
</dbReference>
<name>A0A162UAT3_PHYB8</name>
<keyword evidence="2" id="KW-1185">Reference proteome</keyword>
<dbReference type="RefSeq" id="XP_018291753.1">
    <property type="nucleotide sequence ID" value="XM_018441334.1"/>
</dbReference>
<organism evidence="1 2">
    <name type="scientific">Phycomyces blakesleeanus (strain ATCC 8743b / DSM 1359 / FGSC 10004 / NBRC 33097 / NRRL 1555)</name>
    <dbReference type="NCBI Taxonomy" id="763407"/>
    <lineage>
        <taxon>Eukaryota</taxon>
        <taxon>Fungi</taxon>
        <taxon>Fungi incertae sedis</taxon>
        <taxon>Mucoromycota</taxon>
        <taxon>Mucoromycotina</taxon>
        <taxon>Mucoromycetes</taxon>
        <taxon>Mucorales</taxon>
        <taxon>Phycomycetaceae</taxon>
        <taxon>Phycomyces</taxon>
    </lineage>
</organism>
<sequence length="180" mass="19946">MHNINLNMNMNMDLSMGLSMGLKNPTKKRVTFSPFETIEYTYSAAEYDRSRFAVYPPTTISSFRPPVPVPALSILSSMQSTQPITPAKRPCVAPLNLSMIPNGSRRSLTANLDLPPLAKKITQKPKLFVDTKSISTNGPLFFTKLSTHYKSLSAYPDDDDEDNNYIPLTAVQQSAMLVIG</sequence>
<dbReference type="EMBL" id="KV440980">
    <property type="protein sequence ID" value="OAD73713.1"/>
    <property type="molecule type" value="Genomic_DNA"/>
</dbReference>
<dbReference type="OrthoDB" id="2264193at2759"/>
<reference evidence="2" key="1">
    <citation type="submission" date="2015-06" db="EMBL/GenBank/DDBJ databases">
        <title>Expansion of signal transduction pathways in fungi by whole-genome duplication.</title>
        <authorList>
            <consortium name="DOE Joint Genome Institute"/>
            <person name="Corrochano L.M."/>
            <person name="Kuo A."/>
            <person name="Marcet-Houben M."/>
            <person name="Polaino S."/>
            <person name="Salamov A."/>
            <person name="Villalobos J.M."/>
            <person name="Alvarez M.I."/>
            <person name="Avalos J."/>
            <person name="Benito E.P."/>
            <person name="Benoit I."/>
            <person name="Burger G."/>
            <person name="Camino L.P."/>
            <person name="Canovas D."/>
            <person name="Cerda-Olmedo E."/>
            <person name="Cheng J.-F."/>
            <person name="Dominguez A."/>
            <person name="Elias M."/>
            <person name="Eslava A.P."/>
            <person name="Glaser F."/>
            <person name="Grimwood J."/>
            <person name="Gutierrez G."/>
            <person name="Heitman J."/>
            <person name="Henrissat B."/>
            <person name="Iturriaga E.A."/>
            <person name="Lang B.F."/>
            <person name="Lavin J.L."/>
            <person name="Lee S."/>
            <person name="Li W."/>
            <person name="Lindquist E."/>
            <person name="Lopez-Garcia S."/>
            <person name="Luque E.M."/>
            <person name="Marcos A.T."/>
            <person name="Martin J."/>
            <person name="McCluskey K."/>
            <person name="Medina H.R."/>
            <person name="Miralles-Duran A."/>
            <person name="Miyazaki A."/>
            <person name="Munoz-Torres E."/>
            <person name="Oguiza J.A."/>
            <person name="Ohm R."/>
            <person name="Olmedo M."/>
            <person name="Orejas M."/>
            <person name="Ortiz-Castellanos L."/>
            <person name="Pisabarro A.G."/>
            <person name="Rodriguez-Romero J."/>
            <person name="Ruiz-Herrera J."/>
            <person name="Ruiz-Vazquez R."/>
            <person name="Sanz C."/>
            <person name="Schackwitz W."/>
            <person name="Schmutz J."/>
            <person name="Shahriari M."/>
            <person name="Shelest E."/>
            <person name="Silva-Franco F."/>
            <person name="Soanes D."/>
            <person name="Syed K."/>
            <person name="Tagua V.G."/>
            <person name="Talbot N.J."/>
            <person name="Thon M."/>
            <person name="De vries R.P."/>
            <person name="Wiebenga A."/>
            <person name="Yadav J.S."/>
            <person name="Braun E.L."/>
            <person name="Baker S."/>
            <person name="Garre V."/>
            <person name="Horwitz B."/>
            <person name="Torres-Martinez S."/>
            <person name="Idnurm A."/>
            <person name="Herrera-Estrella A."/>
            <person name="Gabaldon T."/>
            <person name="Grigoriev I.V."/>
        </authorList>
    </citation>
    <scope>NUCLEOTIDE SEQUENCE [LARGE SCALE GENOMIC DNA]</scope>
    <source>
        <strain evidence="2">NRRL 1555(-)</strain>
    </source>
</reference>
<gene>
    <name evidence="1" type="ORF">PHYBLDRAFT_64668</name>
</gene>
<dbReference type="InParanoid" id="A0A162UAT3"/>
<dbReference type="GeneID" id="29002240"/>
<dbReference type="AlphaFoldDB" id="A0A162UAT3"/>
<dbReference type="VEuPathDB" id="FungiDB:PHYBLDRAFT_64668"/>
<evidence type="ECO:0000313" key="2">
    <source>
        <dbReference type="Proteomes" id="UP000077315"/>
    </source>
</evidence>
<proteinExistence type="predicted"/>